<keyword evidence="2" id="KW-0677">Repeat</keyword>
<sequence length="451" mass="49963">MADPLSIAAGVAGIMTAAAQIASLLIKFTKSAKDAPQQARVIITEVSDTSGILSHLQSFLVGSEFRDRSRTSLLKVDQVVTIVSGCVLTFSELEKLLDEINIQHMKIPDCFKWARNESTITDLIHRLQNHKVSLSLMLNILNGSTIADAKDSVDRLYTLVETCYGNMSSRLSALETKQTQLADSALTIRPDEDTASILTASPDPSNCDVTLAVNSEVQTHDFTEVLQRSWVYTWNRAFQSSIYSLPTTDAHSTRWSCLSGLSMAEVSSLSVLNLVITVNEVCNSSRSSQTWSSKNVPSVSEPQCSTIALPSHKPTEYNDMAYRCMGCGEMLEEGFAFELGKIWHRDCYRCNTCGTIFDQDAPIFLSNEGSLFFTNCLHDRSVCGKKIDDTSIFAGDQIFCAQCFRCHNWNGQIISLKFAKTSQGIFCMRCHNSLMEKGKKKAEGISKFYDD</sequence>
<dbReference type="SUPFAM" id="SSF48695">
    <property type="entry name" value="Multiheme cytochromes"/>
    <property type="match status" value="1"/>
</dbReference>
<dbReference type="Pfam" id="PF00412">
    <property type="entry name" value="LIM"/>
    <property type="match status" value="1"/>
</dbReference>
<dbReference type="Pfam" id="PF17111">
    <property type="entry name" value="PigL_N"/>
    <property type="match status" value="1"/>
</dbReference>
<evidence type="ECO:0000313" key="7">
    <source>
        <dbReference type="EMBL" id="KAL2040480.1"/>
    </source>
</evidence>
<feature type="domain" description="LIM zinc-binding" evidence="6">
    <location>
        <begin position="322"/>
        <end position="383"/>
    </location>
</feature>
<dbReference type="Gene3D" id="2.10.110.10">
    <property type="entry name" value="Cysteine Rich Protein"/>
    <property type="match status" value="2"/>
</dbReference>
<organism evidence="7 8">
    <name type="scientific">Stereocaulon virgatum</name>
    <dbReference type="NCBI Taxonomy" id="373712"/>
    <lineage>
        <taxon>Eukaryota</taxon>
        <taxon>Fungi</taxon>
        <taxon>Dikarya</taxon>
        <taxon>Ascomycota</taxon>
        <taxon>Pezizomycotina</taxon>
        <taxon>Lecanoromycetes</taxon>
        <taxon>OSLEUM clade</taxon>
        <taxon>Lecanoromycetidae</taxon>
        <taxon>Lecanorales</taxon>
        <taxon>Lecanorineae</taxon>
        <taxon>Stereocaulaceae</taxon>
        <taxon>Stereocaulon</taxon>
    </lineage>
</organism>
<dbReference type="PANTHER" id="PTHR24212">
    <property type="entry name" value="ZYXIN/TRIP6"/>
    <property type="match status" value="1"/>
</dbReference>
<evidence type="ECO:0000256" key="4">
    <source>
        <dbReference type="ARBA" id="ARBA00023038"/>
    </source>
</evidence>
<dbReference type="SMART" id="SM00132">
    <property type="entry name" value="LIM"/>
    <property type="match status" value="2"/>
</dbReference>
<dbReference type="InterPro" id="IPR031348">
    <property type="entry name" value="PigL_N"/>
</dbReference>
<keyword evidence="8" id="KW-1185">Reference proteome</keyword>
<protein>
    <recommendedName>
        <fullName evidence="6">LIM zinc-binding domain-containing protein</fullName>
    </recommendedName>
</protein>
<name>A0ABR4A4W8_9LECA</name>
<dbReference type="EMBL" id="JBEFKJ010000021">
    <property type="protein sequence ID" value="KAL2040480.1"/>
    <property type="molecule type" value="Genomic_DNA"/>
</dbReference>
<dbReference type="Proteomes" id="UP001590950">
    <property type="component" value="Unassembled WGS sequence"/>
</dbReference>
<keyword evidence="1 5" id="KW-0479">Metal-binding</keyword>
<dbReference type="PROSITE" id="PS00478">
    <property type="entry name" value="LIM_DOMAIN_1"/>
    <property type="match status" value="1"/>
</dbReference>
<comment type="caution">
    <text evidence="7">The sequence shown here is derived from an EMBL/GenBank/DDBJ whole genome shotgun (WGS) entry which is preliminary data.</text>
</comment>
<evidence type="ECO:0000259" key="6">
    <source>
        <dbReference type="PROSITE" id="PS50023"/>
    </source>
</evidence>
<keyword evidence="3 5" id="KW-0862">Zinc</keyword>
<proteinExistence type="predicted"/>
<reference evidence="7 8" key="1">
    <citation type="submission" date="2024-09" db="EMBL/GenBank/DDBJ databases">
        <title>Rethinking Asexuality: The Enigmatic Case of Functional Sexual Genes in Lepraria (Stereocaulaceae).</title>
        <authorList>
            <person name="Doellman M."/>
            <person name="Sun Y."/>
            <person name="Barcenas-Pena A."/>
            <person name="Lumbsch H.T."/>
            <person name="Grewe F."/>
        </authorList>
    </citation>
    <scope>NUCLEOTIDE SEQUENCE [LARGE SCALE GENOMIC DNA]</scope>
    <source>
        <strain evidence="7 8">Mercado 3170</strain>
    </source>
</reference>
<evidence type="ECO:0000256" key="2">
    <source>
        <dbReference type="ARBA" id="ARBA00022737"/>
    </source>
</evidence>
<dbReference type="InterPro" id="IPR036280">
    <property type="entry name" value="Multihaem_cyt_sf"/>
</dbReference>
<evidence type="ECO:0000256" key="1">
    <source>
        <dbReference type="ARBA" id="ARBA00022723"/>
    </source>
</evidence>
<accession>A0ABR4A4W8</accession>
<evidence type="ECO:0000256" key="3">
    <source>
        <dbReference type="ARBA" id="ARBA00022833"/>
    </source>
</evidence>
<gene>
    <name evidence="7" type="ORF">N7G274_006923</name>
</gene>
<dbReference type="PANTHER" id="PTHR24212:SF8">
    <property type="entry name" value="LIM ZINC FINGER DOMAIN CONTAINING PROTEIN"/>
    <property type="match status" value="1"/>
</dbReference>
<evidence type="ECO:0000256" key="5">
    <source>
        <dbReference type="PROSITE-ProRule" id="PRU00125"/>
    </source>
</evidence>
<evidence type="ECO:0000313" key="8">
    <source>
        <dbReference type="Proteomes" id="UP001590950"/>
    </source>
</evidence>
<dbReference type="InterPro" id="IPR001781">
    <property type="entry name" value="Znf_LIM"/>
</dbReference>
<keyword evidence="4 5" id="KW-0440">LIM domain</keyword>
<dbReference type="PROSITE" id="PS50023">
    <property type="entry name" value="LIM_DOMAIN_2"/>
    <property type="match status" value="1"/>
</dbReference>